<dbReference type="AlphaFoldDB" id="A0A813M841"/>
<protein>
    <recommendedName>
        <fullName evidence="10">Protein Wnt</fullName>
    </recommendedName>
</protein>
<dbReference type="GO" id="GO:0005109">
    <property type="term" value="F:frizzled binding"/>
    <property type="evidence" value="ECO:0007669"/>
    <property type="project" value="TreeGrafter"/>
</dbReference>
<comment type="caution">
    <text evidence="11">The sequence shown here is derived from an EMBL/GenBank/DDBJ whole genome shotgun (WGS) entry which is preliminary data.</text>
</comment>
<evidence type="ECO:0000256" key="1">
    <source>
        <dbReference type="ARBA" id="ARBA00004498"/>
    </source>
</evidence>
<dbReference type="PANTHER" id="PTHR12027:SF77">
    <property type="entry name" value="PROTEIN WNT-5"/>
    <property type="match status" value="1"/>
</dbReference>
<accession>A0A813M841</accession>
<name>A0A813M841_9BILA</name>
<dbReference type="InterPro" id="IPR018161">
    <property type="entry name" value="Wnt_CS"/>
</dbReference>
<comment type="function">
    <text evidence="10">Ligand for members of the frizzled family of seven transmembrane receptors.</text>
</comment>
<keyword evidence="12" id="KW-1185">Reference proteome</keyword>
<dbReference type="SMART" id="SM00097">
    <property type="entry name" value="WNT1"/>
    <property type="match status" value="1"/>
</dbReference>
<dbReference type="GO" id="GO:0060070">
    <property type="term" value="P:canonical Wnt signaling pathway"/>
    <property type="evidence" value="ECO:0007669"/>
    <property type="project" value="TreeGrafter"/>
</dbReference>
<dbReference type="EMBL" id="CAJNOC010000084">
    <property type="protein sequence ID" value="CAF0713509.1"/>
    <property type="molecule type" value="Genomic_DNA"/>
</dbReference>
<sequence length="438" mass="50576">MNIQILLFQIQLFFQLTNAYWWYLGLQIDTSSKKQLTTADNKNLAVKPNQNLFDINKPKFVSGLKRYCKSLRVLNSPVQRRLCFKNDKIIEVIARGAKLAIDECQYQFKFKRWNCTIFNKVNVFGRLIETRSRETAFIYAINSAAAMYEITKSCSKGELSGCSCSKKIQSTDQNTPEAKLNHNIGPYAWGGCSDNVLYGHRLSKHFVDAKELSGSSRPIRVSDDQSENVYANKEYKLMNLHNNEVGRRIILKNMKQICKCHGVSGSCSVKVCWKVMPEFRVIGNELIKRYNLAAQIRDVEVKNRVQKLKMLVSRRSVNLGLNKRQDLKDELIFIDKSPNFCRQDPKFSTLGTSGRMCKIVKKSQEKKTVLFQNFYTNNSTLNDNEDDATLQTCDHLCCGRGYYSKMVEIEEDCDCQFQWCCSVKCKKCKKKIIQYFCN</sequence>
<dbReference type="OrthoDB" id="5945655at2759"/>
<evidence type="ECO:0000256" key="6">
    <source>
        <dbReference type="ARBA" id="ARBA00022687"/>
    </source>
</evidence>
<dbReference type="Proteomes" id="UP000663879">
    <property type="component" value="Unassembled WGS sequence"/>
</dbReference>
<dbReference type="InterPro" id="IPR005817">
    <property type="entry name" value="Wnt"/>
</dbReference>
<keyword evidence="6 10" id="KW-0879">Wnt signaling pathway</keyword>
<dbReference type="GO" id="GO:0030182">
    <property type="term" value="P:neuron differentiation"/>
    <property type="evidence" value="ECO:0007669"/>
    <property type="project" value="TreeGrafter"/>
</dbReference>
<dbReference type="PROSITE" id="PS00246">
    <property type="entry name" value="WNT1"/>
    <property type="match status" value="1"/>
</dbReference>
<evidence type="ECO:0000256" key="7">
    <source>
        <dbReference type="ARBA" id="ARBA00023157"/>
    </source>
</evidence>
<dbReference type="GO" id="GO:0005125">
    <property type="term" value="F:cytokine activity"/>
    <property type="evidence" value="ECO:0007669"/>
    <property type="project" value="TreeGrafter"/>
</dbReference>
<evidence type="ECO:0000256" key="10">
    <source>
        <dbReference type="RuleBase" id="RU003500"/>
    </source>
</evidence>
<keyword evidence="3 10" id="KW-0217">Developmental protein</keyword>
<dbReference type="InterPro" id="IPR043158">
    <property type="entry name" value="Wnt_C"/>
</dbReference>
<keyword evidence="9" id="KW-0449">Lipoprotein</keyword>
<comment type="similarity">
    <text evidence="2 10">Belongs to the Wnt family.</text>
</comment>
<keyword evidence="5" id="KW-0272">Extracellular matrix</keyword>
<evidence type="ECO:0000256" key="4">
    <source>
        <dbReference type="ARBA" id="ARBA00022525"/>
    </source>
</evidence>
<reference evidence="11" key="1">
    <citation type="submission" date="2021-02" db="EMBL/GenBank/DDBJ databases">
        <authorList>
            <person name="Nowell W R."/>
        </authorList>
    </citation>
    <scope>NUCLEOTIDE SEQUENCE</scope>
    <source>
        <strain evidence="11">Ploen Becks lab</strain>
    </source>
</reference>
<dbReference type="Pfam" id="PF00110">
    <property type="entry name" value="wnt"/>
    <property type="match status" value="2"/>
</dbReference>
<evidence type="ECO:0000256" key="5">
    <source>
        <dbReference type="ARBA" id="ARBA00022530"/>
    </source>
</evidence>
<evidence type="ECO:0000256" key="8">
    <source>
        <dbReference type="ARBA" id="ARBA00023180"/>
    </source>
</evidence>
<evidence type="ECO:0000256" key="3">
    <source>
        <dbReference type="ARBA" id="ARBA00022473"/>
    </source>
</evidence>
<dbReference type="GO" id="GO:0045165">
    <property type="term" value="P:cell fate commitment"/>
    <property type="evidence" value="ECO:0007669"/>
    <property type="project" value="TreeGrafter"/>
</dbReference>
<evidence type="ECO:0000313" key="12">
    <source>
        <dbReference type="Proteomes" id="UP000663879"/>
    </source>
</evidence>
<evidence type="ECO:0000256" key="2">
    <source>
        <dbReference type="ARBA" id="ARBA00005683"/>
    </source>
</evidence>
<evidence type="ECO:0000313" key="11">
    <source>
        <dbReference type="EMBL" id="CAF0713509.1"/>
    </source>
</evidence>
<gene>
    <name evidence="11" type="ORF">OXX778_LOCUS1344</name>
</gene>
<keyword evidence="7" id="KW-1015">Disulfide bond</keyword>
<comment type="subcellular location">
    <subcellularLocation>
        <location evidence="1 10">Secreted</location>
        <location evidence="1 10">Extracellular space</location>
        <location evidence="1 10">Extracellular matrix</location>
    </subcellularLocation>
</comment>
<keyword evidence="4" id="KW-0964">Secreted</keyword>
<dbReference type="Gene3D" id="3.30.2460.20">
    <property type="match status" value="1"/>
</dbReference>
<dbReference type="GO" id="GO:0005615">
    <property type="term" value="C:extracellular space"/>
    <property type="evidence" value="ECO:0007669"/>
    <property type="project" value="TreeGrafter"/>
</dbReference>
<keyword evidence="8" id="KW-0325">Glycoprotein</keyword>
<organism evidence="11 12">
    <name type="scientific">Brachionus calyciflorus</name>
    <dbReference type="NCBI Taxonomy" id="104777"/>
    <lineage>
        <taxon>Eukaryota</taxon>
        <taxon>Metazoa</taxon>
        <taxon>Spiralia</taxon>
        <taxon>Gnathifera</taxon>
        <taxon>Rotifera</taxon>
        <taxon>Eurotatoria</taxon>
        <taxon>Monogononta</taxon>
        <taxon>Pseudotrocha</taxon>
        <taxon>Ploima</taxon>
        <taxon>Brachionidae</taxon>
        <taxon>Brachionus</taxon>
    </lineage>
</organism>
<dbReference type="PANTHER" id="PTHR12027">
    <property type="entry name" value="WNT RELATED"/>
    <property type="match status" value="1"/>
</dbReference>
<evidence type="ECO:0000256" key="9">
    <source>
        <dbReference type="ARBA" id="ARBA00023288"/>
    </source>
</evidence>
<dbReference type="PRINTS" id="PR01349">
    <property type="entry name" value="WNTPROTEIN"/>
</dbReference>
<proteinExistence type="inferred from homology"/>